<evidence type="ECO:0000313" key="3">
    <source>
        <dbReference type="Proteomes" id="UP000070617"/>
    </source>
</evidence>
<accession>A0A133NDA6</accession>
<evidence type="ECO:0000256" key="1">
    <source>
        <dbReference type="SAM" id="Phobius"/>
    </source>
</evidence>
<proteinExistence type="predicted"/>
<feature type="non-terminal residue" evidence="2">
    <location>
        <position position="1"/>
    </location>
</feature>
<keyword evidence="1" id="KW-1133">Transmembrane helix</keyword>
<evidence type="ECO:0000313" key="2">
    <source>
        <dbReference type="EMBL" id="KXA14243.1"/>
    </source>
</evidence>
<name>A0A133NDA6_9FUSO</name>
<keyword evidence="1" id="KW-0812">Transmembrane</keyword>
<organism evidence="2 3">
    <name type="scientific">Fusobacterium equinum</name>
    <dbReference type="NCBI Taxonomy" id="134605"/>
    <lineage>
        <taxon>Bacteria</taxon>
        <taxon>Fusobacteriati</taxon>
        <taxon>Fusobacteriota</taxon>
        <taxon>Fusobacteriia</taxon>
        <taxon>Fusobacteriales</taxon>
        <taxon>Fusobacteriaceae</taxon>
        <taxon>Fusobacterium</taxon>
    </lineage>
</organism>
<dbReference type="EMBL" id="LRPX01000052">
    <property type="protein sequence ID" value="KXA14243.1"/>
    <property type="molecule type" value="Genomic_DNA"/>
</dbReference>
<dbReference type="Proteomes" id="UP000070617">
    <property type="component" value="Unassembled WGS sequence"/>
</dbReference>
<reference evidence="3" key="1">
    <citation type="submission" date="2016-01" db="EMBL/GenBank/DDBJ databases">
        <authorList>
            <person name="Mitreva M."/>
            <person name="Pepin K.H."/>
            <person name="Mihindukulasuriya K.A."/>
            <person name="Fulton R."/>
            <person name="Fronick C."/>
            <person name="O'Laughlin M."/>
            <person name="Miner T."/>
            <person name="Herter B."/>
            <person name="Rosa B.A."/>
            <person name="Cordes M."/>
            <person name="Tomlinson C."/>
            <person name="Wollam A."/>
            <person name="Palsikar V.B."/>
            <person name="Mardis E.R."/>
            <person name="Wilson R.K."/>
        </authorList>
    </citation>
    <scope>NUCLEOTIDE SEQUENCE [LARGE SCALE GENOMIC DNA]</scope>
    <source>
        <strain evidence="3">CMW8396</strain>
    </source>
</reference>
<gene>
    <name evidence="2" type="ORF">HMPREF3206_01100</name>
</gene>
<dbReference type="AlphaFoldDB" id="A0A133NDA6"/>
<feature type="transmembrane region" description="Helical" evidence="1">
    <location>
        <begin position="6"/>
        <end position="25"/>
    </location>
</feature>
<protein>
    <submittedName>
        <fullName evidence="2">Uncharacterized protein</fullName>
    </submittedName>
</protein>
<sequence>TSFIFFFCHFHTSSFFILIALKFILKKNHTLAFLSASCSK</sequence>
<keyword evidence="1" id="KW-0472">Membrane</keyword>
<comment type="caution">
    <text evidence="2">The sequence shown here is derived from an EMBL/GenBank/DDBJ whole genome shotgun (WGS) entry which is preliminary data.</text>
</comment>
<keyword evidence="3" id="KW-1185">Reference proteome</keyword>